<gene>
    <name evidence="1" type="ORF">BS47DRAFT_1353843</name>
</gene>
<proteinExistence type="predicted"/>
<reference evidence="1" key="1">
    <citation type="journal article" date="2020" name="Nat. Commun.">
        <title>Large-scale genome sequencing of mycorrhizal fungi provides insights into the early evolution of symbiotic traits.</title>
        <authorList>
            <person name="Miyauchi S."/>
            <person name="Kiss E."/>
            <person name="Kuo A."/>
            <person name="Drula E."/>
            <person name="Kohler A."/>
            <person name="Sanchez-Garcia M."/>
            <person name="Morin E."/>
            <person name="Andreopoulos B."/>
            <person name="Barry K.W."/>
            <person name="Bonito G."/>
            <person name="Buee M."/>
            <person name="Carver A."/>
            <person name="Chen C."/>
            <person name="Cichocki N."/>
            <person name="Clum A."/>
            <person name="Culley D."/>
            <person name="Crous P.W."/>
            <person name="Fauchery L."/>
            <person name="Girlanda M."/>
            <person name="Hayes R.D."/>
            <person name="Keri Z."/>
            <person name="LaButti K."/>
            <person name="Lipzen A."/>
            <person name="Lombard V."/>
            <person name="Magnuson J."/>
            <person name="Maillard F."/>
            <person name="Murat C."/>
            <person name="Nolan M."/>
            <person name="Ohm R.A."/>
            <person name="Pangilinan J."/>
            <person name="Pereira M.F."/>
            <person name="Perotto S."/>
            <person name="Peter M."/>
            <person name="Pfister S."/>
            <person name="Riley R."/>
            <person name="Sitrit Y."/>
            <person name="Stielow J.B."/>
            <person name="Szollosi G."/>
            <person name="Zifcakova L."/>
            <person name="Stursova M."/>
            <person name="Spatafora J.W."/>
            <person name="Tedersoo L."/>
            <person name="Vaario L.M."/>
            <person name="Yamada A."/>
            <person name="Yan M."/>
            <person name="Wang P."/>
            <person name="Xu J."/>
            <person name="Bruns T."/>
            <person name="Baldrian P."/>
            <person name="Vilgalys R."/>
            <person name="Dunand C."/>
            <person name="Henrissat B."/>
            <person name="Grigoriev I.V."/>
            <person name="Hibbett D."/>
            <person name="Nagy L.G."/>
            <person name="Martin F.M."/>
        </authorList>
    </citation>
    <scope>NUCLEOTIDE SEQUENCE</scope>
    <source>
        <strain evidence="1">UP504</strain>
    </source>
</reference>
<keyword evidence="2" id="KW-1185">Reference proteome</keyword>
<dbReference type="AlphaFoldDB" id="A0A9P6AHR1"/>
<dbReference type="EMBL" id="MU129147">
    <property type="protein sequence ID" value="KAF9505559.1"/>
    <property type="molecule type" value="Genomic_DNA"/>
</dbReference>
<evidence type="ECO:0000313" key="2">
    <source>
        <dbReference type="Proteomes" id="UP000886523"/>
    </source>
</evidence>
<dbReference type="OrthoDB" id="49151at2759"/>
<sequence length="105" mass="11551">MTRALVSVEFEEGYYVQPRVFHPYIAWGSPSSLLTSHVASASEFPPDLDAGLEKRSGTELRPIGRFDIDRISVKIKTGVHSGPRARSAVARKFSRVAPCSPLLKP</sequence>
<comment type="caution">
    <text evidence="1">The sequence shown here is derived from an EMBL/GenBank/DDBJ whole genome shotgun (WGS) entry which is preliminary data.</text>
</comment>
<accession>A0A9P6AHR1</accession>
<evidence type="ECO:0000313" key="1">
    <source>
        <dbReference type="EMBL" id="KAF9505559.1"/>
    </source>
</evidence>
<organism evidence="1 2">
    <name type="scientific">Hydnum rufescens UP504</name>
    <dbReference type="NCBI Taxonomy" id="1448309"/>
    <lineage>
        <taxon>Eukaryota</taxon>
        <taxon>Fungi</taxon>
        <taxon>Dikarya</taxon>
        <taxon>Basidiomycota</taxon>
        <taxon>Agaricomycotina</taxon>
        <taxon>Agaricomycetes</taxon>
        <taxon>Cantharellales</taxon>
        <taxon>Hydnaceae</taxon>
        <taxon>Hydnum</taxon>
    </lineage>
</organism>
<dbReference type="Proteomes" id="UP000886523">
    <property type="component" value="Unassembled WGS sequence"/>
</dbReference>
<name>A0A9P6AHR1_9AGAM</name>
<protein>
    <submittedName>
        <fullName evidence="1">Uncharacterized protein</fullName>
    </submittedName>
</protein>